<dbReference type="SUPFAM" id="SSF47005">
    <property type="entry name" value="Peripheral subunit-binding domain of 2-oxo acid dehydrogenase complex"/>
    <property type="match status" value="1"/>
</dbReference>
<evidence type="ECO:0000313" key="12">
    <source>
        <dbReference type="EMBL" id="BBH95138.1"/>
    </source>
</evidence>
<comment type="similarity">
    <text evidence="1 8">Belongs to the 2-oxoacid dehydrogenase family.</text>
</comment>
<protein>
    <recommendedName>
        <fullName evidence="8">Acetyltransferase component of pyruvate dehydrogenase complex</fullName>
        <ecNumber evidence="8">2.3.1.12</ecNumber>
    </recommendedName>
</protein>
<proteinExistence type="inferred from homology"/>
<evidence type="ECO:0000256" key="4">
    <source>
        <dbReference type="ARBA" id="ARBA00022823"/>
    </source>
</evidence>
<dbReference type="InterPro" id="IPR000089">
    <property type="entry name" value="Biotin_lipoyl"/>
</dbReference>
<comment type="cofactor">
    <cofactor evidence="8">
        <name>(R)-lipoate</name>
        <dbReference type="ChEBI" id="CHEBI:83088"/>
    </cofactor>
    <text evidence="8">Binds 1 lipoyl cofactor covalently.</text>
</comment>
<dbReference type="PANTHER" id="PTHR23151:SF90">
    <property type="entry name" value="DIHYDROLIPOYLLYSINE-RESIDUE ACETYLTRANSFERASE COMPONENT OF PYRUVATE DEHYDROGENASE COMPLEX, MITOCHONDRIAL-RELATED"/>
    <property type="match status" value="1"/>
</dbReference>
<dbReference type="SUPFAM" id="SSF51230">
    <property type="entry name" value="Single hybrid motif"/>
    <property type="match status" value="1"/>
</dbReference>
<dbReference type="NCBIfam" id="TIGR01349">
    <property type="entry name" value="PDHac_trf_mito"/>
    <property type="match status" value="1"/>
</dbReference>
<dbReference type="FunFam" id="2.40.50.100:FF:000010">
    <property type="entry name" value="Acetyltransferase component of pyruvate dehydrogenase complex"/>
    <property type="match status" value="1"/>
</dbReference>
<dbReference type="PANTHER" id="PTHR23151">
    <property type="entry name" value="DIHYDROLIPOAMIDE ACETYL/SUCCINYL-TRANSFERASE-RELATED"/>
    <property type="match status" value="1"/>
</dbReference>
<dbReference type="InterPro" id="IPR004167">
    <property type="entry name" value="PSBD"/>
</dbReference>
<sequence>MPEVTMPRLSDTMQEGTIVRWLKKPGDRVERGEVLAEIETDKATMELQAYESGVLERIVVQEGESAPIGQVIAVIGSGAAAAQEAKAPGAASQAPNASSAAGGSTSRVADEGAVKSQEIQREIAPRQRTVTPVEVPSSTAPVGQENGDRVIKASPLARRLAEEHNIDLRQIRGSGPGGRIVRDDIEAFLESRRAVAAATPAEAAPAPAPAAVAEAGAAPAEELVPLSRMQATIARRLTESKQTIPHFYVSTEIDMTEALALRRQLNESAGEGGIKVSINDLIVKACALALEKFPEVNSSYRDGQFVRHQAINIGIAVDIPNGLVVPVIRDANLKGVRTIAREARALIEKAHAGKLTPADLSGGTFSISNMGMLDVSEFIAVINPPEAAIMAVASVRRTFVPINDQPVLRDMMHVTVSADHRILYGATVARFLQEVKRLLQNPFSLLG</sequence>
<dbReference type="GO" id="GO:0045254">
    <property type="term" value="C:pyruvate dehydrogenase complex"/>
    <property type="evidence" value="ECO:0007669"/>
    <property type="project" value="UniProtKB-UniRule"/>
</dbReference>
<dbReference type="GO" id="GO:0006086">
    <property type="term" value="P:pyruvate decarboxylation to acetyl-CoA"/>
    <property type="evidence" value="ECO:0007669"/>
    <property type="project" value="InterPro"/>
</dbReference>
<comment type="function">
    <text evidence="6">The pyruvate dehydrogenase complex catalyzes the overall conversion of pyruvate to acetyl-CoA and CO(2). It contains multiple copies of three enzymatic components: pyruvate dehydrogenase (E1), dihydrolipoamide acetyltransferase (E2) and lipoamide dehydrogenase (E3).</text>
</comment>
<keyword evidence="12" id="KW-0670">Pyruvate</keyword>
<dbReference type="AlphaFoldDB" id="A0A455T514"/>
<feature type="region of interest" description="Disordered" evidence="9">
    <location>
        <begin position="90"/>
        <end position="147"/>
    </location>
</feature>
<evidence type="ECO:0000256" key="5">
    <source>
        <dbReference type="ARBA" id="ARBA00023315"/>
    </source>
</evidence>
<dbReference type="EC" id="2.3.1.12" evidence="8"/>
<keyword evidence="3 8" id="KW-0808">Transferase</keyword>
<feature type="compositionally biased region" description="Low complexity" evidence="9">
    <location>
        <begin position="90"/>
        <end position="107"/>
    </location>
</feature>
<dbReference type="Gene3D" id="3.30.559.10">
    <property type="entry name" value="Chloramphenicol acetyltransferase-like domain"/>
    <property type="match status" value="1"/>
</dbReference>
<dbReference type="Pfam" id="PF02817">
    <property type="entry name" value="E3_binding"/>
    <property type="match status" value="1"/>
</dbReference>
<dbReference type="InterPro" id="IPR001078">
    <property type="entry name" value="2-oxoacid_DH_actylTfrase"/>
</dbReference>
<evidence type="ECO:0000259" key="11">
    <source>
        <dbReference type="PROSITE" id="PS51826"/>
    </source>
</evidence>
<comment type="subunit">
    <text evidence="2">Forms a 24-polypeptide structural core with octahedral symmetry.</text>
</comment>
<dbReference type="InterPro" id="IPR023213">
    <property type="entry name" value="CAT-like_dom_sf"/>
</dbReference>
<dbReference type="Pfam" id="PF00364">
    <property type="entry name" value="Biotin_lipoyl"/>
    <property type="match status" value="1"/>
</dbReference>
<dbReference type="Gene3D" id="2.40.50.100">
    <property type="match status" value="1"/>
</dbReference>
<evidence type="ECO:0000256" key="6">
    <source>
        <dbReference type="ARBA" id="ARBA00025211"/>
    </source>
</evidence>
<dbReference type="SUPFAM" id="SSF52777">
    <property type="entry name" value="CoA-dependent acyltransferases"/>
    <property type="match status" value="1"/>
</dbReference>
<evidence type="ECO:0000256" key="8">
    <source>
        <dbReference type="RuleBase" id="RU361137"/>
    </source>
</evidence>
<comment type="catalytic activity">
    <reaction evidence="7 8">
        <text>N(6)-[(R)-dihydrolipoyl]-L-lysyl-[protein] + acetyl-CoA = N(6)-[(R)-S(8)-acetyldihydrolipoyl]-L-lysyl-[protein] + CoA</text>
        <dbReference type="Rhea" id="RHEA:17017"/>
        <dbReference type="Rhea" id="RHEA-COMP:10475"/>
        <dbReference type="Rhea" id="RHEA-COMP:10478"/>
        <dbReference type="ChEBI" id="CHEBI:57287"/>
        <dbReference type="ChEBI" id="CHEBI:57288"/>
        <dbReference type="ChEBI" id="CHEBI:83100"/>
        <dbReference type="ChEBI" id="CHEBI:83111"/>
        <dbReference type="EC" id="2.3.1.12"/>
    </reaction>
</comment>
<dbReference type="Pfam" id="PF00198">
    <property type="entry name" value="2-oxoacid_dh"/>
    <property type="match status" value="1"/>
</dbReference>
<dbReference type="FunFam" id="3.30.559.10:FF:000007">
    <property type="entry name" value="Dihydrolipoamide acetyltransferase component of pyruvate dehydrogenase complex"/>
    <property type="match status" value="1"/>
</dbReference>
<dbReference type="InterPro" id="IPR045257">
    <property type="entry name" value="E2/Pdx1"/>
</dbReference>
<feature type="compositionally biased region" description="Basic and acidic residues" evidence="9">
    <location>
        <begin position="108"/>
        <end position="125"/>
    </location>
</feature>
<evidence type="ECO:0000259" key="10">
    <source>
        <dbReference type="PROSITE" id="PS50968"/>
    </source>
</evidence>
<accession>A0A455T514</accession>
<dbReference type="CDD" id="cd06849">
    <property type="entry name" value="lipoyl_domain"/>
    <property type="match status" value="1"/>
</dbReference>
<dbReference type="PROSITE" id="PS00189">
    <property type="entry name" value="LIPOYL"/>
    <property type="match status" value="1"/>
</dbReference>
<dbReference type="InterPro" id="IPR003016">
    <property type="entry name" value="2-oxoA_DH_lipoyl-BS"/>
</dbReference>
<dbReference type="EMBL" id="AP019377">
    <property type="protein sequence ID" value="BBH95138.1"/>
    <property type="molecule type" value="Genomic_DNA"/>
</dbReference>
<dbReference type="Gene3D" id="4.10.320.10">
    <property type="entry name" value="E3-binding domain"/>
    <property type="match status" value="1"/>
</dbReference>
<dbReference type="GO" id="GO:0004742">
    <property type="term" value="F:dihydrolipoyllysine-residue acetyltransferase activity"/>
    <property type="evidence" value="ECO:0007669"/>
    <property type="project" value="UniProtKB-UniRule"/>
</dbReference>
<feature type="domain" description="Lipoyl-binding" evidence="10">
    <location>
        <begin position="1"/>
        <end position="76"/>
    </location>
</feature>
<dbReference type="InterPro" id="IPR036625">
    <property type="entry name" value="E3-bd_dom_sf"/>
</dbReference>
<feature type="domain" description="Peripheral subunit-binding (PSBD)" evidence="11">
    <location>
        <begin position="152"/>
        <end position="189"/>
    </location>
</feature>
<evidence type="ECO:0000256" key="9">
    <source>
        <dbReference type="SAM" id="MobiDB-lite"/>
    </source>
</evidence>
<gene>
    <name evidence="12" type="ORF">KTA_33370</name>
</gene>
<dbReference type="InterPro" id="IPR011053">
    <property type="entry name" value="Single_hybrid_motif"/>
</dbReference>
<evidence type="ECO:0000256" key="2">
    <source>
        <dbReference type="ARBA" id="ARBA00011484"/>
    </source>
</evidence>
<keyword evidence="5 8" id="KW-0012">Acyltransferase</keyword>
<dbReference type="InterPro" id="IPR006257">
    <property type="entry name" value="LAT1"/>
</dbReference>
<organism evidence="12">
    <name type="scientific">Thermogemmatispora argillosa</name>
    <dbReference type="NCBI Taxonomy" id="2045280"/>
    <lineage>
        <taxon>Bacteria</taxon>
        <taxon>Bacillati</taxon>
        <taxon>Chloroflexota</taxon>
        <taxon>Ktedonobacteria</taxon>
        <taxon>Thermogemmatisporales</taxon>
        <taxon>Thermogemmatisporaceae</taxon>
        <taxon>Thermogemmatispora</taxon>
    </lineage>
</organism>
<reference evidence="12" key="1">
    <citation type="submission" date="2018-12" db="EMBL/GenBank/DDBJ databases">
        <title>Novel natural products biosynthetic potential of the class Ktedonobacteria.</title>
        <authorList>
            <person name="Zheng Y."/>
            <person name="Saitou A."/>
            <person name="Wang C.M."/>
            <person name="Toyoda A."/>
            <person name="Minakuchi Y."/>
            <person name="Sekiguchi Y."/>
            <person name="Ueda K."/>
            <person name="Takano H."/>
            <person name="Sakai Y."/>
            <person name="Yokota A."/>
            <person name="Yabe S."/>
        </authorList>
    </citation>
    <scope>NUCLEOTIDE SEQUENCE</scope>
    <source>
        <strain evidence="12">A3-2</strain>
    </source>
</reference>
<evidence type="ECO:0000256" key="1">
    <source>
        <dbReference type="ARBA" id="ARBA00007317"/>
    </source>
</evidence>
<dbReference type="PROSITE" id="PS50968">
    <property type="entry name" value="BIOTINYL_LIPOYL"/>
    <property type="match status" value="1"/>
</dbReference>
<dbReference type="PROSITE" id="PS51826">
    <property type="entry name" value="PSBD"/>
    <property type="match status" value="1"/>
</dbReference>
<evidence type="ECO:0000256" key="7">
    <source>
        <dbReference type="ARBA" id="ARBA00048370"/>
    </source>
</evidence>
<evidence type="ECO:0000256" key="3">
    <source>
        <dbReference type="ARBA" id="ARBA00022679"/>
    </source>
</evidence>
<keyword evidence="4 8" id="KW-0450">Lipoyl</keyword>
<name>A0A455T514_9CHLR</name>